<proteinExistence type="predicted"/>
<dbReference type="STRING" id="646526.A0A1W0E4Z3"/>
<evidence type="ECO:0000259" key="10">
    <source>
        <dbReference type="PROSITE" id="PS51192"/>
    </source>
</evidence>
<feature type="domain" description="Helicase C-terminal" evidence="11">
    <location>
        <begin position="356"/>
        <end position="504"/>
    </location>
</feature>
<keyword evidence="4" id="KW-0347">Helicase</keyword>
<dbReference type="AlphaFoldDB" id="A0A1W0E4Z3"/>
<dbReference type="EMBL" id="MNPJ01000021">
    <property type="protein sequence ID" value="OQS54269.1"/>
    <property type="molecule type" value="Genomic_DNA"/>
</dbReference>
<comment type="catalytic activity">
    <reaction evidence="7">
        <text>ATP + H2O = ADP + phosphate + H(+)</text>
        <dbReference type="Rhea" id="RHEA:13065"/>
        <dbReference type="ChEBI" id="CHEBI:15377"/>
        <dbReference type="ChEBI" id="CHEBI:15378"/>
        <dbReference type="ChEBI" id="CHEBI:30616"/>
        <dbReference type="ChEBI" id="CHEBI:43474"/>
        <dbReference type="ChEBI" id="CHEBI:456216"/>
        <dbReference type="EC" id="3.6.4.13"/>
    </reaction>
</comment>
<dbReference type="GO" id="GO:0016887">
    <property type="term" value="F:ATP hydrolysis activity"/>
    <property type="evidence" value="ECO:0007669"/>
    <property type="project" value="RHEA"/>
</dbReference>
<dbReference type="PANTHER" id="PTHR47959:SF1">
    <property type="entry name" value="ATP-DEPENDENT RNA HELICASE DBPA"/>
    <property type="match status" value="1"/>
</dbReference>
<comment type="caution">
    <text evidence="13">The sequence shown here is derived from an EMBL/GenBank/DDBJ whole genome shotgun (WGS) entry which is preliminary data.</text>
</comment>
<dbReference type="Pfam" id="PF00271">
    <property type="entry name" value="Helicase_C"/>
    <property type="match status" value="1"/>
</dbReference>
<keyword evidence="14" id="KW-1185">Reference proteome</keyword>
<gene>
    <name evidence="13" type="primary">dbp10</name>
    <name evidence="13" type="ORF">EHP00_1850</name>
</gene>
<dbReference type="SUPFAM" id="SSF52540">
    <property type="entry name" value="P-loop containing nucleoside triphosphate hydrolases"/>
    <property type="match status" value="1"/>
</dbReference>
<feature type="domain" description="DEAD-box RNA helicase Q" evidence="12">
    <location>
        <begin position="26"/>
        <end position="53"/>
    </location>
</feature>
<evidence type="ECO:0000313" key="13">
    <source>
        <dbReference type="EMBL" id="OQS54269.1"/>
    </source>
</evidence>
<evidence type="ECO:0000256" key="1">
    <source>
        <dbReference type="ARBA" id="ARBA00012552"/>
    </source>
</evidence>
<evidence type="ECO:0000259" key="11">
    <source>
        <dbReference type="PROSITE" id="PS51194"/>
    </source>
</evidence>
<dbReference type="Proteomes" id="UP000192758">
    <property type="component" value="Unassembled WGS sequence"/>
</dbReference>
<dbReference type="CDD" id="cd18787">
    <property type="entry name" value="SF2_C_DEAD"/>
    <property type="match status" value="1"/>
</dbReference>
<evidence type="ECO:0000256" key="9">
    <source>
        <dbReference type="SAM" id="MobiDB-lite"/>
    </source>
</evidence>
<dbReference type="GO" id="GO:0003723">
    <property type="term" value="F:RNA binding"/>
    <property type="evidence" value="ECO:0007669"/>
    <property type="project" value="UniProtKB-KW"/>
</dbReference>
<organism evidence="13 14">
    <name type="scientific">Ecytonucleospora hepatopenaei</name>
    <dbReference type="NCBI Taxonomy" id="646526"/>
    <lineage>
        <taxon>Eukaryota</taxon>
        <taxon>Fungi</taxon>
        <taxon>Fungi incertae sedis</taxon>
        <taxon>Microsporidia</taxon>
        <taxon>Enterocytozoonidae</taxon>
        <taxon>Ecytonucleospora</taxon>
    </lineage>
</organism>
<dbReference type="VEuPathDB" id="MicrosporidiaDB:EHP00_1850"/>
<dbReference type="PROSITE" id="PS51194">
    <property type="entry name" value="HELICASE_CTER"/>
    <property type="match status" value="1"/>
</dbReference>
<protein>
    <recommendedName>
        <fullName evidence="1">RNA helicase</fullName>
        <ecNumber evidence="1">3.6.4.13</ecNumber>
    </recommendedName>
</protein>
<dbReference type="InterPro" id="IPR001650">
    <property type="entry name" value="Helicase_C-like"/>
</dbReference>
<reference evidence="13 14" key="1">
    <citation type="journal article" date="2017" name="Environ. Microbiol.">
        <title>Decay of the glycolytic pathway and adaptation to intranuclear parasitism within Enterocytozoonidae microsporidia.</title>
        <authorList>
            <person name="Wiredu Boakye D."/>
            <person name="Jaroenlak P."/>
            <person name="Prachumwat A."/>
            <person name="Williams T.A."/>
            <person name="Bateman K.S."/>
            <person name="Itsathitphaisarn O."/>
            <person name="Sritunyalucksana K."/>
            <person name="Paszkiewicz K.H."/>
            <person name="Moore K.A."/>
            <person name="Stentiford G.D."/>
            <person name="Williams B.A."/>
        </authorList>
    </citation>
    <scope>NUCLEOTIDE SEQUENCE [LARGE SCALE GENOMIC DNA]</scope>
    <source>
        <strain evidence="13 14">TH1</strain>
    </source>
</reference>
<dbReference type="PROSITE" id="PS51195">
    <property type="entry name" value="Q_MOTIF"/>
    <property type="match status" value="1"/>
</dbReference>
<evidence type="ECO:0000256" key="7">
    <source>
        <dbReference type="ARBA" id="ARBA00047984"/>
    </source>
</evidence>
<dbReference type="InterPro" id="IPR014001">
    <property type="entry name" value="Helicase_ATP-bd"/>
</dbReference>
<dbReference type="GO" id="GO:0003724">
    <property type="term" value="F:RNA helicase activity"/>
    <property type="evidence" value="ECO:0007669"/>
    <property type="project" value="UniProtKB-EC"/>
</dbReference>
<keyword evidence="2" id="KW-0547">Nucleotide-binding</keyword>
<dbReference type="GO" id="GO:0005524">
    <property type="term" value="F:ATP binding"/>
    <property type="evidence" value="ECO:0007669"/>
    <property type="project" value="UniProtKB-KW"/>
</dbReference>
<feature type="region of interest" description="Disordered" evidence="9">
    <location>
        <begin position="1"/>
        <end position="21"/>
    </location>
</feature>
<dbReference type="OrthoDB" id="2194948at2759"/>
<dbReference type="SMART" id="SM00490">
    <property type="entry name" value="HELICc"/>
    <property type="match status" value="1"/>
</dbReference>
<evidence type="ECO:0000256" key="4">
    <source>
        <dbReference type="ARBA" id="ARBA00022806"/>
    </source>
</evidence>
<evidence type="ECO:0000256" key="8">
    <source>
        <dbReference type="PROSITE-ProRule" id="PRU00552"/>
    </source>
</evidence>
<dbReference type="Pfam" id="PF00270">
    <property type="entry name" value="DEAD"/>
    <property type="match status" value="1"/>
</dbReference>
<dbReference type="EC" id="3.6.4.13" evidence="1"/>
<dbReference type="InterPro" id="IPR011545">
    <property type="entry name" value="DEAD/DEAH_box_helicase_dom"/>
</dbReference>
<keyword evidence="6" id="KW-0694">RNA-binding</keyword>
<keyword evidence="3" id="KW-0378">Hydrolase</keyword>
<dbReference type="Gene3D" id="3.40.50.300">
    <property type="entry name" value="P-loop containing nucleotide triphosphate hydrolases"/>
    <property type="match status" value="2"/>
</dbReference>
<dbReference type="InterPro" id="IPR027417">
    <property type="entry name" value="P-loop_NTPase"/>
</dbReference>
<dbReference type="InterPro" id="IPR050079">
    <property type="entry name" value="DEAD_box_RNA_helicase"/>
</dbReference>
<dbReference type="InterPro" id="IPR014014">
    <property type="entry name" value="RNA_helicase_DEAD_Q_motif"/>
</dbReference>
<evidence type="ECO:0000256" key="5">
    <source>
        <dbReference type="ARBA" id="ARBA00022840"/>
    </source>
</evidence>
<dbReference type="SMART" id="SM00487">
    <property type="entry name" value="DEXDc"/>
    <property type="match status" value="1"/>
</dbReference>
<keyword evidence="5" id="KW-0067">ATP-binding</keyword>
<dbReference type="PROSITE" id="PS51192">
    <property type="entry name" value="HELICASE_ATP_BIND_1"/>
    <property type="match status" value="1"/>
</dbReference>
<evidence type="ECO:0000256" key="3">
    <source>
        <dbReference type="ARBA" id="ARBA00022801"/>
    </source>
</evidence>
<evidence type="ECO:0000259" key="12">
    <source>
        <dbReference type="PROSITE" id="PS51195"/>
    </source>
</evidence>
<feature type="short sequence motif" description="Q motif" evidence="8">
    <location>
        <begin position="26"/>
        <end position="53"/>
    </location>
</feature>
<dbReference type="PANTHER" id="PTHR47959">
    <property type="entry name" value="ATP-DEPENDENT RNA HELICASE RHLE-RELATED"/>
    <property type="match status" value="1"/>
</dbReference>
<name>A0A1W0E4Z3_9MICR</name>
<dbReference type="GO" id="GO:0005829">
    <property type="term" value="C:cytosol"/>
    <property type="evidence" value="ECO:0007669"/>
    <property type="project" value="TreeGrafter"/>
</dbReference>
<evidence type="ECO:0000313" key="14">
    <source>
        <dbReference type="Proteomes" id="UP000192758"/>
    </source>
</evidence>
<evidence type="ECO:0000256" key="6">
    <source>
        <dbReference type="ARBA" id="ARBA00022884"/>
    </source>
</evidence>
<sequence>MINELSNINNNNSNNLNNNSNKLHGGSFNTLNLHPLLYSAITAKYNTPTPIQRKTIPKLMLGGSLMAIARTGSGKTLCYLIPAIQHALNNKNTLILCPTKELAKQIQKVLEEIKGKIKINGRIKITTLNSNLDLKQVYCNSNKVNNDMINIINNLNNGISHNDSNNGISQNDSNNDILQNDNFIHNERNTFNQLVNDLNSKYNLSDINTFVDFLVVDEFDRIMEEPSLKNHFDKLTANYSKQRAYFSATLPVDPVKEISSIVKIESKIPESISHYFYYVATESKEGALLSIISDINKNSINTYNNNNFSDKLNNNNSFSDKLNNNNNFSDKLNNNNNFSDKLNNNNIGDKLNNNNNFSDKLNNNNDNIIIFTATKYAVDLLCEILNHYGFKTMGIYSGMDDEARQSALDAFVKGKIRYLVVTDVAARGLDIPRVTTAISYDMCDEKTYVHRAGRVRGIGDSISLVTYSDIFQYYNIRETHFKINPYETSKTAYSSIINDNNNLNDNDNSIGNNYSKHGEIGMLPQNMLDRFDLKKFTYARQKAMRGYQKCLQFRGKVSVPSEYKSLVNSIGIHSKYRQKETLADQIKKIRNGNNKNGISKNKYKNIFKDNKNTSNIFKDKFYIPYNKHNTLIHSSAFGINKDDYIAERKTKQRIYFKKRDKLKNNKQ</sequence>
<evidence type="ECO:0000256" key="2">
    <source>
        <dbReference type="ARBA" id="ARBA00022741"/>
    </source>
</evidence>
<accession>A0A1W0E4Z3</accession>
<feature type="domain" description="Helicase ATP-binding" evidence="10">
    <location>
        <begin position="56"/>
        <end position="268"/>
    </location>
</feature>